<dbReference type="InterPro" id="IPR020339">
    <property type="entry name" value="C20orf85-like"/>
</dbReference>
<keyword evidence="3" id="KW-1185">Reference proteome</keyword>
<dbReference type="PANTHER" id="PTHR31909">
    <property type="entry name" value="CHROMOSOME 20 ORF85 FAMILY MEMBER"/>
    <property type="match status" value="1"/>
</dbReference>
<reference evidence="2" key="3">
    <citation type="submission" date="2025-09" db="UniProtKB">
        <authorList>
            <consortium name="Ensembl"/>
        </authorList>
    </citation>
    <scope>IDENTIFICATION</scope>
</reference>
<evidence type="ECO:0000256" key="1">
    <source>
        <dbReference type="SAM" id="MobiDB-lite"/>
    </source>
</evidence>
<name>A0A673USA5_SURSU</name>
<reference evidence="2" key="2">
    <citation type="submission" date="2025-08" db="UniProtKB">
        <authorList>
            <consortium name="Ensembl"/>
        </authorList>
    </citation>
    <scope>IDENTIFICATION</scope>
</reference>
<feature type="region of interest" description="Disordered" evidence="1">
    <location>
        <begin position="1"/>
        <end position="22"/>
    </location>
</feature>
<dbReference type="AlphaFoldDB" id="A0A673USA5"/>
<evidence type="ECO:0000313" key="2">
    <source>
        <dbReference type="Ensembl" id="ENSSSUP00005028393.1"/>
    </source>
</evidence>
<dbReference type="Ensembl" id="ENSSSUT00005032423.1">
    <property type="protein sequence ID" value="ENSSSUP00005028393.1"/>
    <property type="gene ID" value="ENSSSUG00005018325.1"/>
</dbReference>
<reference evidence="2 3" key="1">
    <citation type="submission" date="2019-05" db="EMBL/GenBank/DDBJ databases">
        <title>A Chromosome-scale Meerkat (S. suricatta) Genome Assembly.</title>
        <authorList>
            <person name="Dudchenko O."/>
            <person name="Lieberman Aiden E."/>
            <person name="Tung J."/>
            <person name="Barreiro L.B."/>
            <person name="Clutton-Brock T.H."/>
        </authorList>
    </citation>
    <scope>NUCLEOTIDE SEQUENCE [LARGE SCALE GENOMIC DNA]</scope>
</reference>
<protein>
    <submittedName>
        <fullName evidence="2">Uncharacterized protein</fullName>
    </submittedName>
</protein>
<evidence type="ECO:0000313" key="3">
    <source>
        <dbReference type="Proteomes" id="UP000472268"/>
    </source>
</evidence>
<sequence>MHLNFAPQVPHSLTPPRSLHQKDSTLLPRWAPRAEPAPSPVFSPRCHPAHTSGSLDMCPPCGPRRPGLLLPLAPSLLPGTEPSFSQQRTRENVKSSARGPVRVCSLRFSNAIQDLATFFFRKYRLKAENEARHNWAPNWGFLTTPVEELLKGEGEPPTSKPRIELPERFRIQPVTPVENYIKILPSPPVPKTTQGFIGWRLGVPGLNRCLEHDSEIRSCKGAYAKELSWPKQGIH</sequence>
<dbReference type="PANTHER" id="PTHR31909:SF3">
    <property type="entry name" value="SIMILAR TO PROTEIN C20ORF85 HOMOLOG"/>
    <property type="match status" value="1"/>
</dbReference>
<dbReference type="Proteomes" id="UP000472268">
    <property type="component" value="Chromosome 12"/>
</dbReference>
<dbReference type="Pfam" id="PF14945">
    <property type="entry name" value="LLC1"/>
    <property type="match status" value="1"/>
</dbReference>
<accession>A0A673USA5</accession>
<organism evidence="2 3">
    <name type="scientific">Suricata suricatta</name>
    <name type="common">Meerkat</name>
    <dbReference type="NCBI Taxonomy" id="37032"/>
    <lineage>
        <taxon>Eukaryota</taxon>
        <taxon>Metazoa</taxon>
        <taxon>Chordata</taxon>
        <taxon>Craniata</taxon>
        <taxon>Vertebrata</taxon>
        <taxon>Euteleostomi</taxon>
        <taxon>Mammalia</taxon>
        <taxon>Eutheria</taxon>
        <taxon>Laurasiatheria</taxon>
        <taxon>Carnivora</taxon>
        <taxon>Feliformia</taxon>
        <taxon>Herpestidae</taxon>
        <taxon>Suricata</taxon>
    </lineage>
</organism>
<gene>
    <name evidence="2" type="primary">CIMIP1</name>
</gene>
<proteinExistence type="predicted"/>